<accession>A0AAV9Z6E9</accession>
<reference evidence="1 2" key="1">
    <citation type="journal article" date="2024" name="J Genomics">
        <title>Draft genome sequencing and assembly of Favolaschia claudopus CIRM-BRFM 2984 isolated from oak limbs.</title>
        <authorList>
            <person name="Navarro D."/>
            <person name="Drula E."/>
            <person name="Chaduli D."/>
            <person name="Cazenave R."/>
            <person name="Ahrendt S."/>
            <person name="Wang J."/>
            <person name="Lipzen A."/>
            <person name="Daum C."/>
            <person name="Barry K."/>
            <person name="Grigoriev I.V."/>
            <person name="Favel A."/>
            <person name="Rosso M.N."/>
            <person name="Martin F."/>
        </authorList>
    </citation>
    <scope>NUCLEOTIDE SEQUENCE [LARGE SCALE GENOMIC DNA]</scope>
    <source>
        <strain evidence="1 2">CIRM-BRFM 2984</strain>
    </source>
</reference>
<organism evidence="1 2">
    <name type="scientific">Favolaschia claudopus</name>
    <dbReference type="NCBI Taxonomy" id="2862362"/>
    <lineage>
        <taxon>Eukaryota</taxon>
        <taxon>Fungi</taxon>
        <taxon>Dikarya</taxon>
        <taxon>Basidiomycota</taxon>
        <taxon>Agaricomycotina</taxon>
        <taxon>Agaricomycetes</taxon>
        <taxon>Agaricomycetidae</taxon>
        <taxon>Agaricales</taxon>
        <taxon>Marasmiineae</taxon>
        <taxon>Mycenaceae</taxon>
        <taxon>Favolaschia</taxon>
    </lineage>
</organism>
<dbReference type="Proteomes" id="UP001362999">
    <property type="component" value="Unassembled WGS sequence"/>
</dbReference>
<protein>
    <recommendedName>
        <fullName evidence="3">F-box domain-containing protein</fullName>
    </recommendedName>
</protein>
<evidence type="ECO:0000313" key="2">
    <source>
        <dbReference type="Proteomes" id="UP001362999"/>
    </source>
</evidence>
<dbReference type="SUPFAM" id="SSF52047">
    <property type="entry name" value="RNI-like"/>
    <property type="match status" value="1"/>
</dbReference>
<sequence>MALLLLPTEVKIVIFVNAWIDVETADDIYQNDILRLHLQSTCRALRDFINDFPLFWTCISAEAPHKSSRPFDNTLKSIRPCNMSASSVFVSRHIQKSLQLPLHVAFGLPVPRTGKGPHYSAWDNLVAVARRWESLFLVGVNTCSGEVRCVAALLRGNAISGAVSMKRVNIAKREGQFPTCWIQHKPVRLLSSQLQSVHCQIPAVVAFIPSHRLQYLDITINRDHKWSTIFFPCINLTHLRWYSTSDSTSTSVVTLPSLTTLTLCTVRFLPPIQTPVLSTLEVLDNFNPMSYQTVVDLTGILATKLTTVLLSSNPTTNVVLLSLFRHCPNLQHLTLSVAESRTVIYYALCNRIITQYRRNRQNGFKEIAFNGGPSLYKAGSRAREAYTMLSELCESSRHHAFKPFQRGTNVIVCNFPCDLSKEEVEQLISPGEYLASVLKVWVTEKYVFGQIPQSGMSLVVLLNVDWEQAQAVASQGLEYKGRRYLVQCNEPLF</sequence>
<dbReference type="EMBL" id="JAWWNJ010000192">
    <property type="protein sequence ID" value="KAK6972176.1"/>
    <property type="molecule type" value="Genomic_DNA"/>
</dbReference>
<dbReference type="AlphaFoldDB" id="A0AAV9Z6E9"/>
<dbReference type="InterPro" id="IPR032675">
    <property type="entry name" value="LRR_dom_sf"/>
</dbReference>
<gene>
    <name evidence="1" type="ORF">R3P38DRAFT_3240420</name>
</gene>
<comment type="caution">
    <text evidence="1">The sequence shown here is derived from an EMBL/GenBank/DDBJ whole genome shotgun (WGS) entry which is preliminary data.</text>
</comment>
<evidence type="ECO:0000313" key="1">
    <source>
        <dbReference type="EMBL" id="KAK6972176.1"/>
    </source>
</evidence>
<proteinExistence type="predicted"/>
<dbReference type="Gene3D" id="3.80.10.10">
    <property type="entry name" value="Ribonuclease Inhibitor"/>
    <property type="match status" value="1"/>
</dbReference>
<keyword evidence="2" id="KW-1185">Reference proteome</keyword>
<evidence type="ECO:0008006" key="3">
    <source>
        <dbReference type="Google" id="ProtNLM"/>
    </source>
</evidence>
<name>A0AAV9Z6E9_9AGAR</name>